<keyword evidence="2" id="KW-1185">Reference proteome</keyword>
<comment type="caution">
    <text evidence="1">The sequence shown here is derived from an EMBL/GenBank/DDBJ whole genome shotgun (WGS) entry which is preliminary data.</text>
</comment>
<sequence>MTLAPEKLRSIDHLLLEYFDDKQCITAAYAQKRLLNDDDHDEVSRAYVSQRLINLAEHNHAQNLLDTGLYELVDDPRGDDDDSK</sequence>
<gene>
    <name evidence="1" type="ORF">GCM10025751_04410</name>
</gene>
<dbReference type="InterPro" id="IPR036388">
    <property type="entry name" value="WH-like_DNA-bd_sf"/>
</dbReference>
<reference evidence="1 2" key="1">
    <citation type="journal article" date="2019" name="Int. J. Syst. Evol. Microbiol.">
        <title>The Global Catalogue of Microorganisms (GCM) 10K type strain sequencing project: providing services to taxonomists for standard genome sequencing and annotation.</title>
        <authorList>
            <consortium name="The Broad Institute Genomics Platform"/>
            <consortium name="The Broad Institute Genome Sequencing Center for Infectious Disease"/>
            <person name="Wu L."/>
            <person name="Ma J."/>
        </authorList>
    </citation>
    <scope>NUCLEOTIDE SEQUENCE [LARGE SCALE GENOMIC DNA]</scope>
    <source>
        <strain evidence="1 2">JCM 17504</strain>
    </source>
</reference>
<evidence type="ECO:0000313" key="2">
    <source>
        <dbReference type="Proteomes" id="UP001501729"/>
    </source>
</evidence>
<organism evidence="1 2">
    <name type="scientific">Haladaptatus pallidirubidus</name>
    <dbReference type="NCBI Taxonomy" id="1008152"/>
    <lineage>
        <taxon>Archaea</taxon>
        <taxon>Methanobacteriati</taxon>
        <taxon>Methanobacteriota</taxon>
        <taxon>Stenosarchaea group</taxon>
        <taxon>Halobacteria</taxon>
        <taxon>Halobacteriales</taxon>
        <taxon>Haladaptataceae</taxon>
        <taxon>Haladaptatus</taxon>
    </lineage>
</organism>
<dbReference type="Proteomes" id="UP001501729">
    <property type="component" value="Unassembled WGS sequence"/>
</dbReference>
<dbReference type="AlphaFoldDB" id="A0AAV3UC89"/>
<dbReference type="RefSeq" id="WP_345409555.1">
    <property type="nucleotide sequence ID" value="NZ_BAABKX010000001.1"/>
</dbReference>
<dbReference type="EMBL" id="BAABKX010000001">
    <property type="protein sequence ID" value="GAA5041805.1"/>
    <property type="molecule type" value="Genomic_DNA"/>
</dbReference>
<dbReference type="Gene3D" id="1.10.10.10">
    <property type="entry name" value="Winged helix-like DNA-binding domain superfamily/Winged helix DNA-binding domain"/>
    <property type="match status" value="1"/>
</dbReference>
<protein>
    <submittedName>
        <fullName evidence="1">Uncharacterized protein</fullName>
    </submittedName>
</protein>
<name>A0AAV3UC89_9EURY</name>
<evidence type="ECO:0000313" key="1">
    <source>
        <dbReference type="EMBL" id="GAA5041805.1"/>
    </source>
</evidence>
<accession>A0AAV3UC89</accession>
<proteinExistence type="predicted"/>